<protein>
    <recommendedName>
        <fullName evidence="3">SprT-like domain-containing protein</fullName>
    </recommendedName>
</protein>
<evidence type="ECO:0008006" key="3">
    <source>
        <dbReference type="Google" id="ProtNLM"/>
    </source>
</evidence>
<evidence type="ECO:0000313" key="1">
    <source>
        <dbReference type="EMBL" id="KAK5112934.1"/>
    </source>
</evidence>
<name>A0AAN7TEH9_9PEZI</name>
<gene>
    <name evidence="1" type="ORF">LTR62_003756</name>
</gene>
<accession>A0AAN7TEH9</accession>
<comment type="caution">
    <text evidence="1">The sequence shown here is derived from an EMBL/GenBank/DDBJ whole genome shotgun (WGS) entry which is preliminary data.</text>
</comment>
<reference evidence="1" key="1">
    <citation type="submission" date="2023-08" db="EMBL/GenBank/DDBJ databases">
        <title>Black Yeasts Isolated from many extreme environments.</title>
        <authorList>
            <person name="Coleine C."/>
            <person name="Stajich J.E."/>
            <person name="Selbmann L."/>
        </authorList>
    </citation>
    <scope>NUCLEOTIDE SEQUENCE</scope>
    <source>
        <strain evidence="1">CCFEE 5401</strain>
    </source>
</reference>
<evidence type="ECO:0000313" key="2">
    <source>
        <dbReference type="Proteomes" id="UP001310890"/>
    </source>
</evidence>
<dbReference type="AlphaFoldDB" id="A0AAN7TEH9"/>
<organism evidence="1 2">
    <name type="scientific">Meristemomyces frigidus</name>
    <dbReference type="NCBI Taxonomy" id="1508187"/>
    <lineage>
        <taxon>Eukaryota</taxon>
        <taxon>Fungi</taxon>
        <taxon>Dikarya</taxon>
        <taxon>Ascomycota</taxon>
        <taxon>Pezizomycotina</taxon>
        <taxon>Dothideomycetes</taxon>
        <taxon>Dothideomycetidae</taxon>
        <taxon>Mycosphaerellales</taxon>
        <taxon>Teratosphaeriaceae</taxon>
        <taxon>Meristemomyces</taxon>
    </lineage>
</organism>
<dbReference type="EMBL" id="JAVRRL010000027">
    <property type="protein sequence ID" value="KAK5112934.1"/>
    <property type="molecule type" value="Genomic_DNA"/>
</dbReference>
<sequence>MAERTVRADSLTEPADLRDEYATAIASSQPDWDRMAAHSNAGTPYDISEHELRVLQDAQLAPEDADWRALPDAVPVTQAHTLLKHFATQRLTWAQMAARQRLVDAHRSPHGTRTPGLLIKMINDLDTLLFGDVLRNRILVHWVNMAVYIRKLQAHRKPKEQPLPTVLATTVVPPKRFAGSIRPAIYLSAEIMCYASESKVQPLAVLIHEMLHAYLYIMAGMKVEASCDSDDDLGVALTQHDSMFEASCDVLAARLGASFLKLSGKEILRYYDGPNTLVQLREVEKREHVRLQDGLTHLLLPSHMMPRPRLSMAPALTH</sequence>
<proteinExistence type="predicted"/>
<dbReference type="Proteomes" id="UP001310890">
    <property type="component" value="Unassembled WGS sequence"/>
</dbReference>